<reference evidence="1 2" key="2">
    <citation type="submission" date="2014-03" db="EMBL/GenBank/DDBJ databases">
        <title>The Genome Sequence of Anncaliia algerae insect isolate PRA339.</title>
        <authorList>
            <consortium name="The Broad Institute Genome Sequencing Platform"/>
            <consortium name="The Broad Institute Genome Sequencing Center for Infectious Disease"/>
            <person name="Cuomo C."/>
            <person name="Becnel J."/>
            <person name="Sanscrainte N."/>
            <person name="Walker B."/>
            <person name="Young S.K."/>
            <person name="Zeng Q."/>
            <person name="Gargeya S."/>
            <person name="Fitzgerald M."/>
            <person name="Haas B."/>
            <person name="Abouelleil A."/>
            <person name="Alvarado L."/>
            <person name="Arachchi H.M."/>
            <person name="Berlin A.M."/>
            <person name="Chapman S.B."/>
            <person name="Dewar J."/>
            <person name="Goldberg J."/>
            <person name="Griggs A."/>
            <person name="Gujja S."/>
            <person name="Hansen M."/>
            <person name="Howarth C."/>
            <person name="Imamovic A."/>
            <person name="Larimer J."/>
            <person name="McCowan C."/>
            <person name="Murphy C."/>
            <person name="Neiman D."/>
            <person name="Pearson M."/>
            <person name="Priest M."/>
            <person name="Roberts A."/>
            <person name="Saif S."/>
            <person name="Shea T."/>
            <person name="Sisk P."/>
            <person name="Sykes S."/>
            <person name="Wortman J."/>
            <person name="Nusbaum C."/>
            <person name="Birren B."/>
        </authorList>
    </citation>
    <scope>NUCLEOTIDE SEQUENCE [LARGE SCALE GENOMIC DNA]</scope>
    <source>
        <strain evidence="1 2">PRA339</strain>
    </source>
</reference>
<dbReference type="Proteomes" id="UP000030655">
    <property type="component" value="Unassembled WGS sequence"/>
</dbReference>
<keyword evidence="2" id="KW-1185">Reference proteome</keyword>
<reference evidence="2" key="1">
    <citation type="submission" date="2013-02" db="EMBL/GenBank/DDBJ databases">
        <authorList>
            <consortium name="The Broad Institute Genome Sequencing Platform"/>
            <person name="Cuomo C."/>
            <person name="Becnel J."/>
            <person name="Sanscrainte N."/>
            <person name="Walker B."/>
            <person name="Young S.K."/>
            <person name="Zeng Q."/>
            <person name="Gargeya S."/>
            <person name="Fitzgerald M."/>
            <person name="Haas B."/>
            <person name="Abouelleil A."/>
            <person name="Alvarado L."/>
            <person name="Arachchi H.M."/>
            <person name="Berlin A.M."/>
            <person name="Chapman S.B."/>
            <person name="Dewar J."/>
            <person name="Goldberg J."/>
            <person name="Griggs A."/>
            <person name="Gujja S."/>
            <person name="Hansen M."/>
            <person name="Howarth C."/>
            <person name="Imamovic A."/>
            <person name="Larimer J."/>
            <person name="McCowan C."/>
            <person name="Murphy C."/>
            <person name="Neiman D."/>
            <person name="Pearson M."/>
            <person name="Priest M."/>
            <person name="Roberts A."/>
            <person name="Saif S."/>
            <person name="Shea T."/>
            <person name="Sisk P."/>
            <person name="Sykes S."/>
            <person name="Wortman J."/>
            <person name="Nusbaum C."/>
            <person name="Birren B."/>
        </authorList>
    </citation>
    <scope>NUCLEOTIDE SEQUENCE [LARGE SCALE GENOMIC DNA]</scope>
    <source>
        <strain evidence="2">PRA339</strain>
    </source>
</reference>
<proteinExistence type="predicted"/>
<evidence type="ECO:0000313" key="1">
    <source>
        <dbReference type="EMBL" id="KCZ81331.1"/>
    </source>
</evidence>
<dbReference type="OrthoDB" id="10351847at2759"/>
<accession>A0A059F2Y0</accession>
<dbReference type="HOGENOM" id="CLU_1829901_0_0_1"/>
<evidence type="ECO:0000313" key="2">
    <source>
        <dbReference type="Proteomes" id="UP000030655"/>
    </source>
</evidence>
<dbReference type="EMBL" id="KK365144">
    <property type="protein sequence ID" value="KCZ81331.1"/>
    <property type="molecule type" value="Genomic_DNA"/>
</dbReference>
<organism evidence="1 2">
    <name type="scientific">Anncaliia algerae PRA339</name>
    <dbReference type="NCBI Taxonomy" id="1288291"/>
    <lineage>
        <taxon>Eukaryota</taxon>
        <taxon>Fungi</taxon>
        <taxon>Fungi incertae sedis</taxon>
        <taxon>Microsporidia</taxon>
        <taxon>Tubulinosematoidea</taxon>
        <taxon>Tubulinosematidae</taxon>
        <taxon>Anncaliia</taxon>
    </lineage>
</organism>
<name>A0A059F2Y0_9MICR</name>
<gene>
    <name evidence="1" type="ORF">H312_01210</name>
</gene>
<feature type="non-terminal residue" evidence="1">
    <location>
        <position position="1"/>
    </location>
</feature>
<protein>
    <submittedName>
        <fullName evidence="1">Uncharacterized protein</fullName>
    </submittedName>
</protein>
<dbReference type="AlphaFoldDB" id="A0A059F2Y0"/>
<dbReference type="VEuPathDB" id="MicrosporidiaDB:H312_01210"/>
<sequence>SKNLHFKEVQLYCSILLEETHDLSFLFSSEFIDTPRQYRVLNILIDLLQLSDKNIFKVIQSISLMKESEEKFNLIERLLNFKCKLATHLYFDYLIHPEKNVLKKNEIFDFFYENVRKNSDFLNSKFQMYLEELRNKLNIKC</sequence>